<dbReference type="EMBL" id="VUOA01000007">
    <property type="protein sequence ID" value="KAA2242136.1"/>
    <property type="molecule type" value="Genomic_DNA"/>
</dbReference>
<sequence>MPAYAVAHLRQVDFGPDIVAYLQRIDATLDPYGGRFVVHGGPVEVIEGGFSADLIMIEFPDRENARAWYASPEYQAILRLRTDHSTGDVFLVEGVPQGYRGVDILKKLPHATA</sequence>
<evidence type="ECO:0000313" key="3">
    <source>
        <dbReference type="Proteomes" id="UP000323142"/>
    </source>
</evidence>
<dbReference type="PANTHER" id="PTHR41521">
    <property type="match status" value="1"/>
</dbReference>
<gene>
    <name evidence="2" type="ORF">F0L46_04005</name>
</gene>
<dbReference type="InterPro" id="IPR011008">
    <property type="entry name" value="Dimeric_a/b-barrel"/>
</dbReference>
<dbReference type="SUPFAM" id="SSF54909">
    <property type="entry name" value="Dimeric alpha+beta barrel"/>
    <property type="match status" value="1"/>
</dbReference>
<dbReference type="PANTHER" id="PTHR41521:SF4">
    <property type="entry name" value="BLR0684 PROTEIN"/>
    <property type="match status" value="1"/>
</dbReference>
<dbReference type="InterPro" id="IPR010753">
    <property type="entry name" value="DUF1330"/>
</dbReference>
<keyword evidence="3" id="KW-1185">Reference proteome</keyword>
<protein>
    <submittedName>
        <fullName evidence="2">DUF1330 domain-containing protein</fullName>
    </submittedName>
</protein>
<organism evidence="2 3">
    <name type="scientific">Salinarimonas soli</name>
    <dbReference type="NCBI Taxonomy" id="1638099"/>
    <lineage>
        <taxon>Bacteria</taxon>
        <taxon>Pseudomonadati</taxon>
        <taxon>Pseudomonadota</taxon>
        <taxon>Alphaproteobacteria</taxon>
        <taxon>Hyphomicrobiales</taxon>
        <taxon>Salinarimonadaceae</taxon>
        <taxon>Salinarimonas</taxon>
    </lineage>
</organism>
<dbReference type="Proteomes" id="UP000323142">
    <property type="component" value="Unassembled WGS sequence"/>
</dbReference>
<reference evidence="2 3" key="2">
    <citation type="submission" date="2019-09" db="EMBL/GenBank/DDBJ databases">
        <authorList>
            <person name="Jin C."/>
        </authorList>
    </citation>
    <scope>NUCLEOTIDE SEQUENCE [LARGE SCALE GENOMIC DNA]</scope>
    <source>
        <strain evidence="2 3">BN140002</strain>
    </source>
</reference>
<evidence type="ECO:0000259" key="1">
    <source>
        <dbReference type="Pfam" id="PF07045"/>
    </source>
</evidence>
<reference evidence="2 3" key="1">
    <citation type="submission" date="2019-09" db="EMBL/GenBank/DDBJ databases">
        <title>Salinarimonas rosea gen. nov., sp. nov., a new member of the a-2 subgroup of the Proteobacteria.</title>
        <authorList>
            <person name="Liu J."/>
        </authorList>
    </citation>
    <scope>NUCLEOTIDE SEQUENCE [LARGE SCALE GENOMIC DNA]</scope>
    <source>
        <strain evidence="2 3">BN140002</strain>
    </source>
</reference>
<accession>A0A5B2VV86</accession>
<dbReference type="AlphaFoldDB" id="A0A5B2VV86"/>
<evidence type="ECO:0000313" key="2">
    <source>
        <dbReference type="EMBL" id="KAA2242136.1"/>
    </source>
</evidence>
<dbReference type="OrthoDB" id="9806380at2"/>
<dbReference type="Pfam" id="PF07045">
    <property type="entry name" value="DUF1330"/>
    <property type="match status" value="1"/>
</dbReference>
<name>A0A5B2VV86_9HYPH</name>
<dbReference type="Gene3D" id="3.30.70.100">
    <property type="match status" value="1"/>
</dbReference>
<proteinExistence type="predicted"/>
<comment type="caution">
    <text evidence="2">The sequence shown here is derived from an EMBL/GenBank/DDBJ whole genome shotgun (WGS) entry which is preliminary data.</text>
</comment>
<dbReference type="RefSeq" id="WP_149815744.1">
    <property type="nucleotide sequence ID" value="NZ_VUOA01000007.1"/>
</dbReference>
<feature type="domain" description="DUF1330" evidence="1">
    <location>
        <begin position="2"/>
        <end position="95"/>
    </location>
</feature>